<comment type="cofactor">
    <cofactor evidence="1">
        <name>FMN</name>
        <dbReference type="ChEBI" id="CHEBI:58210"/>
    </cofactor>
</comment>
<dbReference type="Gene3D" id="3.30.70.20">
    <property type="match status" value="1"/>
</dbReference>
<keyword evidence="4" id="KW-0004">4Fe-4S</keyword>
<keyword evidence="6" id="KW-0288">FMN</keyword>
<reference evidence="11" key="1">
    <citation type="submission" date="2022-10" db="EMBL/GenBank/DDBJ databases">
        <title>The complete genomes of actinobacterial strains from the NBC collection.</title>
        <authorList>
            <person name="Joergensen T.S."/>
            <person name="Alvarez Arevalo M."/>
            <person name="Sterndorff E.B."/>
            <person name="Faurdal D."/>
            <person name="Vuksanovic O."/>
            <person name="Mourched A.-S."/>
            <person name="Charusanti P."/>
            <person name="Shaw S."/>
            <person name="Blin K."/>
            <person name="Weber T."/>
        </authorList>
    </citation>
    <scope>NUCLEOTIDE SEQUENCE</scope>
    <source>
        <strain evidence="11">NBC_00060</strain>
        <plasmid evidence="11">unnamed1</plasmid>
    </source>
</reference>
<evidence type="ECO:0000259" key="10">
    <source>
        <dbReference type="SMART" id="SM00928"/>
    </source>
</evidence>
<comment type="similarity">
    <text evidence="3">Belongs to the complex I 51 kDa subunit family.</text>
</comment>
<evidence type="ECO:0000256" key="5">
    <source>
        <dbReference type="ARBA" id="ARBA00022630"/>
    </source>
</evidence>
<evidence type="ECO:0000256" key="8">
    <source>
        <dbReference type="ARBA" id="ARBA00023004"/>
    </source>
</evidence>
<evidence type="ECO:0000313" key="11">
    <source>
        <dbReference type="EMBL" id="WTU45839.1"/>
    </source>
</evidence>
<dbReference type="PANTHER" id="PTHR11780:SF10">
    <property type="entry name" value="NADH DEHYDROGENASE [UBIQUINONE] FLAVOPROTEIN 1, MITOCHONDRIAL"/>
    <property type="match status" value="1"/>
</dbReference>
<dbReference type="EMBL" id="CP108254">
    <property type="protein sequence ID" value="WTU45839.1"/>
    <property type="molecule type" value="Genomic_DNA"/>
</dbReference>
<feature type="domain" description="NADH-ubiquinone oxidoreductase 51kDa subunit iron-sulphur binding" evidence="10">
    <location>
        <begin position="312"/>
        <end position="357"/>
    </location>
</feature>
<dbReference type="InterPro" id="IPR037207">
    <property type="entry name" value="Nuop51_4Fe4S-bd_sf"/>
</dbReference>
<dbReference type="InterPro" id="IPR050837">
    <property type="entry name" value="ComplexI_51kDa_subunit"/>
</dbReference>
<keyword evidence="9" id="KW-0411">Iron-sulfur</keyword>
<dbReference type="InterPro" id="IPR011538">
    <property type="entry name" value="Nuo51_FMN-bd"/>
</dbReference>
<evidence type="ECO:0000256" key="1">
    <source>
        <dbReference type="ARBA" id="ARBA00001917"/>
    </source>
</evidence>
<geneLocation type="plasmid" evidence="11">
    <name>unnamed1</name>
</geneLocation>
<sequence length="483" mass="50259">MSLVQPDIMSFGPPTLLAGLEKAERMDRDQHLDVHGPLRLLRTDDLVELATSIDLRGRGGAGFPFARKLQAVMKSAAAGTDKPAVIVNGSEGEPSCLKDTALLLRAPHLVIDGAELAAAAIGADQVVLGVTRPDVEKALVDALAERGPSTIDIAAQRLPERFVTGESTAMTNGLNNGQALPTGRKVRTSERGLDGVPTLFSNTETFAQLAVASRLGAAGYRRTGLAEEPGTVLLTMSGSLVVECPTGVPLNYVLEMCGMAAGQGVLVGGYHGLWLDPMAAQQALVSRESMKSLGATLGAGAVLPLPEDTCPVGEVARVARWMAGESAQQCGPCVWGLARLADELAALAGGGGLAAYDAVFTHIKGVVGRGACSHPDGTSKFVASALSIFGDDVARHVQSDGCGRPVLGVLPLTNEEAAKNQSLVVDWTLCRGHGLCADVLPEVVQLGPDSYPVSPRMSLGAEYREDALKAVRRCPALALRIEA</sequence>
<protein>
    <submittedName>
        <fullName evidence="11">Ferredoxin</fullName>
    </submittedName>
</protein>
<keyword evidence="8" id="KW-0408">Iron</keyword>
<dbReference type="SUPFAM" id="SSF54862">
    <property type="entry name" value="4Fe-4S ferredoxins"/>
    <property type="match status" value="1"/>
</dbReference>
<dbReference type="Pfam" id="PF13459">
    <property type="entry name" value="Fer4_15"/>
    <property type="match status" value="1"/>
</dbReference>
<dbReference type="Gene3D" id="1.20.1440.230">
    <property type="entry name" value="NADH-ubiquinone oxidoreductase 51kDa subunit, iron-sulphur binding domain"/>
    <property type="match status" value="1"/>
</dbReference>
<evidence type="ECO:0000256" key="2">
    <source>
        <dbReference type="ARBA" id="ARBA00001966"/>
    </source>
</evidence>
<dbReference type="GO" id="GO:0045333">
    <property type="term" value="P:cellular respiration"/>
    <property type="evidence" value="ECO:0007669"/>
    <property type="project" value="TreeGrafter"/>
</dbReference>
<evidence type="ECO:0000256" key="4">
    <source>
        <dbReference type="ARBA" id="ARBA00022485"/>
    </source>
</evidence>
<evidence type="ECO:0000256" key="9">
    <source>
        <dbReference type="ARBA" id="ARBA00023014"/>
    </source>
</evidence>
<comment type="cofactor">
    <cofactor evidence="2">
        <name>[4Fe-4S] cluster</name>
        <dbReference type="ChEBI" id="CHEBI:49883"/>
    </cofactor>
</comment>
<keyword evidence="11" id="KW-0614">Plasmid</keyword>
<dbReference type="InterPro" id="IPR037225">
    <property type="entry name" value="Nuo51_FMN-bd_sf"/>
</dbReference>
<evidence type="ECO:0000256" key="6">
    <source>
        <dbReference type="ARBA" id="ARBA00022643"/>
    </source>
</evidence>
<evidence type="ECO:0000256" key="3">
    <source>
        <dbReference type="ARBA" id="ARBA00007523"/>
    </source>
</evidence>
<organism evidence="11">
    <name type="scientific">Streptomyces sp. NBC_00060</name>
    <dbReference type="NCBI Taxonomy" id="2975636"/>
    <lineage>
        <taxon>Bacteria</taxon>
        <taxon>Bacillati</taxon>
        <taxon>Actinomycetota</taxon>
        <taxon>Actinomycetes</taxon>
        <taxon>Kitasatosporales</taxon>
        <taxon>Streptomycetaceae</taxon>
        <taxon>Streptomyces</taxon>
    </lineage>
</organism>
<dbReference type="GO" id="GO:0051539">
    <property type="term" value="F:4 iron, 4 sulfur cluster binding"/>
    <property type="evidence" value="ECO:0007669"/>
    <property type="project" value="UniProtKB-KW"/>
</dbReference>
<evidence type="ECO:0000256" key="7">
    <source>
        <dbReference type="ARBA" id="ARBA00022723"/>
    </source>
</evidence>
<dbReference type="SUPFAM" id="SSF142984">
    <property type="entry name" value="Nqo1 middle domain-like"/>
    <property type="match status" value="1"/>
</dbReference>
<gene>
    <name evidence="11" type="ORF">OHV25_40285</name>
</gene>
<dbReference type="SMART" id="SM00928">
    <property type="entry name" value="NADH_4Fe-4S"/>
    <property type="match status" value="1"/>
</dbReference>
<proteinExistence type="inferred from homology"/>
<dbReference type="RefSeq" id="WP_331723630.1">
    <property type="nucleotide sequence ID" value="NZ_CP108254.1"/>
</dbReference>
<accession>A0AAU2HG18</accession>
<dbReference type="SUPFAM" id="SSF142019">
    <property type="entry name" value="Nqo1 FMN-binding domain-like"/>
    <property type="match status" value="1"/>
</dbReference>
<dbReference type="SUPFAM" id="SSF140490">
    <property type="entry name" value="Nqo1C-terminal domain-like"/>
    <property type="match status" value="1"/>
</dbReference>
<dbReference type="Pfam" id="PF01512">
    <property type="entry name" value="Complex1_51K"/>
    <property type="match status" value="1"/>
</dbReference>
<dbReference type="AlphaFoldDB" id="A0AAU2HG18"/>
<dbReference type="GO" id="GO:0046872">
    <property type="term" value="F:metal ion binding"/>
    <property type="evidence" value="ECO:0007669"/>
    <property type="project" value="UniProtKB-KW"/>
</dbReference>
<dbReference type="Gene3D" id="3.40.50.11540">
    <property type="entry name" value="NADH-ubiquinone oxidoreductase 51kDa subunit"/>
    <property type="match status" value="1"/>
</dbReference>
<keyword evidence="7" id="KW-0479">Metal-binding</keyword>
<keyword evidence="5" id="KW-0285">Flavoprotein</keyword>
<dbReference type="GO" id="GO:0003954">
    <property type="term" value="F:NADH dehydrogenase activity"/>
    <property type="evidence" value="ECO:0007669"/>
    <property type="project" value="TreeGrafter"/>
</dbReference>
<dbReference type="PANTHER" id="PTHR11780">
    <property type="entry name" value="NADH-UBIQUINONE OXIDOREDUCTASE FLAVOPROTEIN 1 NDUFV1"/>
    <property type="match status" value="1"/>
</dbReference>
<dbReference type="Pfam" id="PF10589">
    <property type="entry name" value="NADH_4Fe-4S"/>
    <property type="match status" value="1"/>
</dbReference>
<name>A0AAU2HG18_9ACTN</name>
<dbReference type="Gene3D" id="3.10.20.600">
    <property type="match status" value="1"/>
</dbReference>
<dbReference type="InterPro" id="IPR019575">
    <property type="entry name" value="Nuop51_4Fe4S-bd"/>
</dbReference>